<comment type="caution">
    <text evidence="1">The sequence shown here is derived from an EMBL/GenBank/DDBJ whole genome shotgun (WGS) entry which is preliminary data.</text>
</comment>
<dbReference type="EMBL" id="CAJOAX010017095">
    <property type="protein sequence ID" value="CAF4170353.1"/>
    <property type="molecule type" value="Genomic_DNA"/>
</dbReference>
<gene>
    <name evidence="1" type="ORF">OTI717_LOCUS37167</name>
</gene>
<protein>
    <submittedName>
        <fullName evidence="1">Uncharacterized protein</fullName>
    </submittedName>
</protein>
<name>A0A819ZLY0_9BILA</name>
<dbReference type="Proteomes" id="UP000663823">
    <property type="component" value="Unassembled WGS sequence"/>
</dbReference>
<evidence type="ECO:0000313" key="2">
    <source>
        <dbReference type="Proteomes" id="UP000663823"/>
    </source>
</evidence>
<sequence>KDAGYRSIVYVFIDSNVYKGSNNAEHNHPPNHHNVKRLLILQKVKERVLLEPTPFTRIIEDEYIQNNLNNDDRCHFLLPQTQGKQDYYN</sequence>
<feature type="non-terminal residue" evidence="1">
    <location>
        <position position="1"/>
    </location>
</feature>
<proteinExistence type="predicted"/>
<dbReference type="AlphaFoldDB" id="A0A819ZLY0"/>
<reference evidence="1" key="1">
    <citation type="submission" date="2021-02" db="EMBL/GenBank/DDBJ databases">
        <authorList>
            <person name="Nowell W R."/>
        </authorList>
    </citation>
    <scope>NUCLEOTIDE SEQUENCE</scope>
</reference>
<organism evidence="1 2">
    <name type="scientific">Rotaria sordida</name>
    <dbReference type="NCBI Taxonomy" id="392033"/>
    <lineage>
        <taxon>Eukaryota</taxon>
        <taxon>Metazoa</taxon>
        <taxon>Spiralia</taxon>
        <taxon>Gnathifera</taxon>
        <taxon>Rotifera</taxon>
        <taxon>Eurotatoria</taxon>
        <taxon>Bdelloidea</taxon>
        <taxon>Philodinida</taxon>
        <taxon>Philodinidae</taxon>
        <taxon>Rotaria</taxon>
    </lineage>
</organism>
<evidence type="ECO:0000313" key="1">
    <source>
        <dbReference type="EMBL" id="CAF4170353.1"/>
    </source>
</evidence>
<accession>A0A819ZLY0</accession>